<evidence type="ECO:0000259" key="1">
    <source>
        <dbReference type="Pfam" id="PF08937"/>
    </source>
</evidence>
<proteinExistence type="predicted"/>
<protein>
    <submittedName>
        <fullName evidence="2">TIR domain-containing protein</fullName>
    </submittedName>
</protein>
<dbReference type="InterPro" id="IPR036490">
    <property type="entry name" value="ThsB_TIR-like_sf"/>
</dbReference>
<dbReference type="EMBL" id="JACMYG010000032">
    <property type="protein sequence ID" value="MBC2692757.1"/>
    <property type="molecule type" value="Genomic_DNA"/>
</dbReference>
<keyword evidence="3" id="KW-1185">Reference proteome</keyword>
<name>A0A7X1GHW7_9PSED</name>
<gene>
    <name evidence="2" type="ORF">H7995_23495</name>
</gene>
<accession>A0A7X1GHW7</accession>
<organism evidence="2 3">
    <name type="scientific">Pseudomonas kielensis</name>
    <dbReference type="NCBI Taxonomy" id="2762577"/>
    <lineage>
        <taxon>Bacteria</taxon>
        <taxon>Pseudomonadati</taxon>
        <taxon>Pseudomonadota</taxon>
        <taxon>Gammaproteobacteria</taxon>
        <taxon>Pseudomonadales</taxon>
        <taxon>Pseudomonadaceae</taxon>
        <taxon>Pseudomonas</taxon>
    </lineage>
</organism>
<dbReference type="Proteomes" id="UP000526003">
    <property type="component" value="Unassembled WGS sequence"/>
</dbReference>
<dbReference type="Gene3D" id="3.40.50.9200">
    <property type="entry name" value="Hypothetical protein MTH538"/>
    <property type="match status" value="1"/>
</dbReference>
<feature type="domain" description="Thoeris protein ThsB TIR-like" evidence="1">
    <location>
        <begin position="7"/>
        <end position="99"/>
    </location>
</feature>
<reference evidence="2 3" key="1">
    <citation type="submission" date="2020-08" db="EMBL/GenBank/DDBJ databases">
        <title>Pseudomonas sp. nov.</title>
        <authorList>
            <person name="Gieschler S."/>
            <person name="Fiedler G."/>
            <person name="Brinks E."/>
            <person name="Boehnlein C."/>
            <person name="Franz C.M.A.P."/>
            <person name="Kabisch J."/>
        </authorList>
    </citation>
    <scope>NUCLEOTIDE SEQUENCE [LARGE SCALE GENOMIC DNA]</scope>
    <source>
        <strain evidence="2 3">MBT-1</strain>
    </source>
</reference>
<evidence type="ECO:0000313" key="3">
    <source>
        <dbReference type="Proteomes" id="UP000526003"/>
    </source>
</evidence>
<dbReference type="AlphaFoldDB" id="A0A7X1GHW7"/>
<comment type="caution">
    <text evidence="2">The sequence shown here is derived from an EMBL/GenBank/DDBJ whole genome shotgun (WGS) entry which is preliminary data.</text>
</comment>
<dbReference type="Pfam" id="PF08937">
    <property type="entry name" value="ThsB_TIR"/>
    <property type="match status" value="1"/>
</dbReference>
<dbReference type="InterPro" id="IPR015032">
    <property type="entry name" value="ThsB__TIR-like_domain"/>
</dbReference>
<evidence type="ECO:0000313" key="2">
    <source>
        <dbReference type="EMBL" id="MBC2692757.1"/>
    </source>
</evidence>
<dbReference type="RefSeq" id="WP_185819014.1">
    <property type="nucleotide sequence ID" value="NZ_JACMYG010000032.1"/>
</dbReference>
<dbReference type="SUPFAM" id="SSF52206">
    <property type="entry name" value="Hypothetical protein MTH538"/>
    <property type="match status" value="1"/>
</dbReference>
<sequence length="140" mass="15343">MAEPRAFISFDVDNNSTHKLLFAGQASNSKTPFKHEDWSAKSPMPQAKWEAIVREKINKTHLLIVLVGRHMATATGVVKEIEMARSQNVPVFGVYVDGADSNSTLPAGLNRNRVIPWTWSGIAGAVTQVMGEGKNRVEPS</sequence>